<evidence type="ECO:0000259" key="6">
    <source>
        <dbReference type="Pfam" id="PF13505"/>
    </source>
</evidence>
<dbReference type="SUPFAM" id="SSF56925">
    <property type="entry name" value="OMPA-like"/>
    <property type="match status" value="1"/>
</dbReference>
<dbReference type="PANTHER" id="PTHR35892">
    <property type="entry name" value="OUTER MEMBRANE PROTEIN PAGN-RELATED"/>
    <property type="match status" value="1"/>
</dbReference>
<name>A0A376X7N0_ECOLX</name>
<dbReference type="PANTHER" id="PTHR35892:SF2">
    <property type="entry name" value="OUTER MEMBRANE PROTEIN PAGN"/>
    <property type="match status" value="1"/>
</dbReference>
<evidence type="ECO:0000256" key="3">
    <source>
        <dbReference type="ARBA" id="ARBA00022692"/>
    </source>
</evidence>
<dbReference type="GO" id="GO:0009279">
    <property type="term" value="C:cell outer membrane"/>
    <property type="evidence" value="ECO:0007669"/>
    <property type="project" value="UniProtKB-SubCell"/>
</dbReference>
<organism evidence="7 8">
    <name type="scientific">Escherichia coli</name>
    <dbReference type="NCBI Taxonomy" id="562"/>
    <lineage>
        <taxon>Bacteria</taxon>
        <taxon>Pseudomonadati</taxon>
        <taxon>Pseudomonadota</taxon>
        <taxon>Gammaproteobacteria</taxon>
        <taxon>Enterobacterales</taxon>
        <taxon>Enterobacteriaceae</taxon>
        <taxon>Escherichia</taxon>
    </lineage>
</organism>
<keyword evidence="5" id="KW-0472">Membrane</keyword>
<keyword evidence="3" id="KW-0812">Transmembrane</keyword>
<dbReference type="EMBL" id="UGDD01000002">
    <property type="protein sequence ID" value="STJ57240.1"/>
    <property type="molecule type" value="Genomic_DNA"/>
</dbReference>
<proteinExistence type="predicted"/>
<accession>A0A376X7N0</accession>
<dbReference type="Pfam" id="PF13505">
    <property type="entry name" value="OMP_b-brl"/>
    <property type="match status" value="1"/>
</dbReference>
<dbReference type="InterPro" id="IPR011250">
    <property type="entry name" value="OMP/PagP_B-barrel"/>
</dbReference>
<dbReference type="GO" id="GO:0044384">
    <property type="term" value="C:host outer membrane"/>
    <property type="evidence" value="ECO:0007669"/>
    <property type="project" value="InterPro"/>
</dbReference>
<evidence type="ECO:0000256" key="2">
    <source>
        <dbReference type="ARBA" id="ARBA00022452"/>
    </source>
</evidence>
<dbReference type="PRINTS" id="PR00316">
    <property type="entry name" value="ENTEROVIROMP"/>
</dbReference>
<evidence type="ECO:0000313" key="7">
    <source>
        <dbReference type="EMBL" id="STJ57240.1"/>
    </source>
</evidence>
<evidence type="ECO:0000313" key="8">
    <source>
        <dbReference type="Proteomes" id="UP000254503"/>
    </source>
</evidence>
<dbReference type="Gene3D" id="2.40.160.20">
    <property type="match status" value="1"/>
</dbReference>
<dbReference type="InterPro" id="IPR000758">
    <property type="entry name" value="Enterovir_OMP"/>
</dbReference>
<reference evidence="7 8" key="1">
    <citation type="submission" date="2018-06" db="EMBL/GenBank/DDBJ databases">
        <authorList>
            <consortium name="Pathogen Informatics"/>
            <person name="Doyle S."/>
        </authorList>
    </citation>
    <scope>NUCLEOTIDE SEQUENCE [LARGE SCALE GENOMIC DNA]</scope>
    <source>
        <strain evidence="7 8">NCTC9045</strain>
    </source>
</reference>
<sequence>MKLTIFTDSRLILNIIHFSQALLISLNDYISFYGLVGISHTKAKGDYEWRNSVGADESDGYLSESVSKKSTDFAYAAGVIINPWGNMSVNIGYEGTKADIYGKHSVNGFTVGVGYRF</sequence>
<dbReference type="PROSITE" id="PS00695">
    <property type="entry name" value="ENT_VIR_OMP_2"/>
    <property type="match status" value="1"/>
</dbReference>
<keyword evidence="2" id="KW-1134">Transmembrane beta strand</keyword>
<gene>
    <name evidence="7" type="primary">ail</name>
    <name evidence="7" type="ORF">NCTC9045_05255</name>
</gene>
<keyword evidence="4" id="KW-0732">Signal</keyword>
<protein>
    <submittedName>
        <fullName evidence="7">Putative PagC-like membrane protein</fullName>
    </submittedName>
</protein>
<evidence type="ECO:0000256" key="1">
    <source>
        <dbReference type="ARBA" id="ARBA00004571"/>
    </source>
</evidence>
<dbReference type="AlphaFoldDB" id="A0A376X7N0"/>
<dbReference type="Proteomes" id="UP000254503">
    <property type="component" value="Unassembled WGS sequence"/>
</dbReference>
<feature type="domain" description="Outer membrane protein beta-barrel" evidence="6">
    <location>
        <begin position="18"/>
        <end position="117"/>
    </location>
</feature>
<evidence type="ECO:0000256" key="5">
    <source>
        <dbReference type="ARBA" id="ARBA00023136"/>
    </source>
</evidence>
<comment type="subcellular location">
    <subcellularLocation>
        <location evidence="1">Cell outer membrane</location>
        <topology evidence="1">Multi-pass membrane protein</topology>
    </subcellularLocation>
</comment>
<dbReference type="InterPro" id="IPR027385">
    <property type="entry name" value="Beta-barrel_OMP"/>
</dbReference>
<evidence type="ECO:0000256" key="4">
    <source>
        <dbReference type="ARBA" id="ARBA00022729"/>
    </source>
</evidence>
<dbReference type="InterPro" id="IPR051723">
    <property type="entry name" value="Bact_OM_Invasion-Related"/>
</dbReference>